<dbReference type="InterPro" id="IPR005913">
    <property type="entry name" value="dTDP_dehydrorham_reduct"/>
</dbReference>
<dbReference type="SUPFAM" id="SSF51735">
    <property type="entry name" value="NAD(P)-binding Rossmann-fold domains"/>
    <property type="match status" value="1"/>
</dbReference>
<dbReference type="InterPro" id="IPR036291">
    <property type="entry name" value="NAD(P)-bd_dom_sf"/>
</dbReference>
<comment type="caution">
    <text evidence="4">The sequence shown here is derived from an EMBL/GenBank/DDBJ whole genome shotgun (WGS) entry which is preliminary data.</text>
</comment>
<evidence type="ECO:0000313" key="5">
    <source>
        <dbReference type="Proteomes" id="UP000185874"/>
    </source>
</evidence>
<comment type="function">
    <text evidence="2">Catalyzes the reduction of dTDP-6-deoxy-L-lyxo-4-hexulose to yield dTDP-L-rhamnose.</text>
</comment>
<dbReference type="EC" id="1.1.1.133" evidence="2"/>
<protein>
    <recommendedName>
        <fullName evidence="2">dTDP-4-dehydrorhamnose reductase</fullName>
        <ecNumber evidence="2">1.1.1.133</ecNumber>
    </recommendedName>
</protein>
<keyword evidence="2" id="KW-0521">NADP</keyword>
<sequence length="296" mass="33314">MNQSKIIGTGLSGLVGSRIVELLPQYQFIDFSLDTQVDLLDRDNLDAQFQLNSDAQIVLHLAAFTDTNGAWLQRGDKNGPCYRLNVIGTQNILDLCQKYKKYLIYISTDFVFGGTKEGSYTEDDPPNPIEWYGQTKYLGEKAILESKYPTAIVRIAFPYRARYPSKKDVVTKTIDKLQQNQICNLFSDQITTPTLVDDIALGLDYFIQNQSPGIFHLVASSFQSVYEMGQNIAQVFALNPKLIQSNLLADYLKTPDARPFAKNLALSNQKVTNLGIKMKTLNQGLQELKLQLSRPL</sequence>
<dbReference type="PANTHER" id="PTHR10491">
    <property type="entry name" value="DTDP-4-DEHYDRORHAMNOSE REDUCTASE"/>
    <property type="match status" value="1"/>
</dbReference>
<comment type="similarity">
    <text evidence="1 2">Belongs to the dTDP-4-dehydrorhamnose reductase family.</text>
</comment>
<proteinExistence type="inferred from homology"/>
<dbReference type="AlphaFoldDB" id="A0A1F7SJZ0"/>
<dbReference type="Pfam" id="PF04321">
    <property type="entry name" value="RmlD_sub_bind"/>
    <property type="match status" value="1"/>
</dbReference>
<accession>A0A1F7SJZ0</accession>
<dbReference type="GO" id="GO:0019305">
    <property type="term" value="P:dTDP-rhamnose biosynthetic process"/>
    <property type="evidence" value="ECO:0007669"/>
    <property type="project" value="UniProtKB-UniPathway"/>
</dbReference>
<organism evidence="4 5">
    <name type="scientific">Candidatus Shapirobacteria bacterium RBG_13_44_7</name>
    <dbReference type="NCBI Taxonomy" id="1802149"/>
    <lineage>
        <taxon>Bacteria</taxon>
        <taxon>Candidatus Shapironibacteriota</taxon>
    </lineage>
</organism>
<evidence type="ECO:0000256" key="1">
    <source>
        <dbReference type="ARBA" id="ARBA00010944"/>
    </source>
</evidence>
<evidence type="ECO:0000313" key="4">
    <source>
        <dbReference type="EMBL" id="OGL53544.1"/>
    </source>
</evidence>
<name>A0A1F7SJZ0_9BACT</name>
<keyword evidence="2" id="KW-0560">Oxidoreductase</keyword>
<feature type="domain" description="RmlD-like substrate binding" evidence="3">
    <location>
        <begin position="5"/>
        <end position="288"/>
    </location>
</feature>
<evidence type="ECO:0000256" key="2">
    <source>
        <dbReference type="RuleBase" id="RU364082"/>
    </source>
</evidence>
<dbReference type="Proteomes" id="UP000185874">
    <property type="component" value="Unassembled WGS sequence"/>
</dbReference>
<reference evidence="4 5" key="1">
    <citation type="journal article" date="2016" name="Nat. Commun.">
        <title>Thousands of microbial genomes shed light on interconnected biogeochemical processes in an aquifer system.</title>
        <authorList>
            <person name="Anantharaman K."/>
            <person name="Brown C.T."/>
            <person name="Hug L.A."/>
            <person name="Sharon I."/>
            <person name="Castelle C.J."/>
            <person name="Probst A.J."/>
            <person name="Thomas B.C."/>
            <person name="Singh A."/>
            <person name="Wilkins M.J."/>
            <person name="Karaoz U."/>
            <person name="Brodie E.L."/>
            <person name="Williams K.H."/>
            <person name="Hubbard S.S."/>
            <person name="Banfield J.F."/>
        </authorList>
    </citation>
    <scope>NUCLEOTIDE SEQUENCE [LARGE SCALE GENOMIC DNA]</scope>
</reference>
<dbReference type="Gene3D" id="3.40.50.720">
    <property type="entry name" value="NAD(P)-binding Rossmann-like Domain"/>
    <property type="match status" value="1"/>
</dbReference>
<dbReference type="EMBL" id="MGDJ01000016">
    <property type="protein sequence ID" value="OGL53544.1"/>
    <property type="molecule type" value="Genomic_DNA"/>
</dbReference>
<dbReference type="UniPathway" id="UPA00124"/>
<evidence type="ECO:0000259" key="3">
    <source>
        <dbReference type="Pfam" id="PF04321"/>
    </source>
</evidence>
<dbReference type="InterPro" id="IPR029903">
    <property type="entry name" value="RmlD-like-bd"/>
</dbReference>
<dbReference type="PANTHER" id="PTHR10491:SF4">
    <property type="entry name" value="METHIONINE ADENOSYLTRANSFERASE 2 SUBUNIT BETA"/>
    <property type="match status" value="1"/>
</dbReference>
<gene>
    <name evidence="4" type="ORF">A3K55_00945</name>
</gene>
<dbReference type="GO" id="GO:0008831">
    <property type="term" value="F:dTDP-4-dehydrorhamnose reductase activity"/>
    <property type="evidence" value="ECO:0007669"/>
    <property type="project" value="UniProtKB-EC"/>
</dbReference>
<comment type="pathway">
    <text evidence="2">Carbohydrate biosynthesis; dTDP-L-rhamnose biosynthesis.</text>
</comment>